<evidence type="ECO:0000256" key="5">
    <source>
        <dbReference type="ARBA" id="ARBA00022692"/>
    </source>
</evidence>
<feature type="transmembrane region" description="Helical" evidence="8">
    <location>
        <begin position="7"/>
        <end position="38"/>
    </location>
</feature>
<feature type="transmembrane region" description="Helical" evidence="8">
    <location>
        <begin position="256"/>
        <end position="274"/>
    </location>
</feature>
<evidence type="ECO:0000256" key="6">
    <source>
        <dbReference type="ARBA" id="ARBA00022989"/>
    </source>
</evidence>
<keyword evidence="6 8" id="KW-1133">Transmembrane helix</keyword>
<dbReference type="eggNOG" id="COG0730">
    <property type="taxonomic scope" value="Bacteria"/>
</dbReference>
<dbReference type="InterPro" id="IPR002781">
    <property type="entry name" value="TM_pro_TauE-like"/>
</dbReference>
<comment type="subcellular location">
    <subcellularLocation>
        <location evidence="1 8">Cell membrane</location>
        <topology evidence="1 8">Multi-pass membrane protein</topology>
    </subcellularLocation>
</comment>
<evidence type="ECO:0000256" key="2">
    <source>
        <dbReference type="ARBA" id="ARBA00009142"/>
    </source>
</evidence>
<protein>
    <recommendedName>
        <fullName evidence="8">Probable membrane transporter protein</fullName>
    </recommendedName>
</protein>
<dbReference type="InterPro" id="IPR052017">
    <property type="entry name" value="TSUP"/>
</dbReference>
<feature type="transmembrane region" description="Helical" evidence="8">
    <location>
        <begin position="200"/>
        <end position="222"/>
    </location>
</feature>
<dbReference type="KEGG" id="mro:MROS_1903"/>
<evidence type="ECO:0000256" key="8">
    <source>
        <dbReference type="RuleBase" id="RU363041"/>
    </source>
</evidence>
<organism evidence="9 10">
    <name type="scientific">Melioribacter roseus (strain DSM 23840 / JCM 17771 / VKM B-2668 / P3M-2)</name>
    <dbReference type="NCBI Taxonomy" id="1191523"/>
    <lineage>
        <taxon>Bacteria</taxon>
        <taxon>Pseudomonadati</taxon>
        <taxon>Ignavibacteriota</taxon>
        <taxon>Ignavibacteria</taxon>
        <taxon>Ignavibacteriales</taxon>
        <taxon>Melioribacteraceae</taxon>
        <taxon>Melioribacter</taxon>
    </lineage>
</organism>
<evidence type="ECO:0000256" key="1">
    <source>
        <dbReference type="ARBA" id="ARBA00004651"/>
    </source>
</evidence>
<name>I6Z7J8_MELRP</name>
<proteinExistence type="inferred from homology"/>
<reference evidence="9 10" key="1">
    <citation type="journal article" date="2013" name="PLoS ONE">
        <title>Genomic analysis of Melioribacter roseus, facultatively anaerobic organotrophic bacterium representing a novel deep lineage within Bacteriodetes/Chlorobi group.</title>
        <authorList>
            <person name="Kadnikov V.V."/>
            <person name="Mardanov A.V."/>
            <person name="Podosokorskaya O.A."/>
            <person name="Gavrilov S.N."/>
            <person name="Kublanov I.V."/>
            <person name="Beletsky A.V."/>
            <person name="Bonch-Osmolovskaya E.A."/>
            <person name="Ravin N.V."/>
        </authorList>
    </citation>
    <scope>NUCLEOTIDE SEQUENCE [LARGE SCALE GENOMIC DNA]</scope>
    <source>
        <strain evidence="10">JCM 17771 / P3M-2</strain>
    </source>
</reference>
<dbReference type="RefSeq" id="WP_014856567.1">
    <property type="nucleotide sequence ID" value="NC_018178.1"/>
</dbReference>
<sequence length="284" mass="30106">MLTELLLIYLIAIGAGLLGALVGIGGGIIVVPALTLIFNIPVHYAIAASLISVIATSVAGANRYVEQEITNLKLGMFLEIFTTTGALIGAFLALILHGWILSVIFGALVFVMAFYSFKNREEKTNNSGIDYEPAENALLNFEDTFYDKAEKKAVEYRVLHPVKGGFISMLAGIGSGLLGIGGGIIKVSVMNGYMKVPMKVAVATSKFMIGVTAAASAVLYFLNGAVNSFIVAPVALGTITGATLGSIFMNRIPTKYIKIIFIVVAGYLSVRMIIRGLSIGLNLM</sequence>
<accession>I6Z7J8</accession>
<keyword evidence="7 8" id="KW-0472">Membrane</keyword>
<dbReference type="STRING" id="1191523.MROS_1903"/>
<evidence type="ECO:0000313" key="10">
    <source>
        <dbReference type="Proteomes" id="UP000009011"/>
    </source>
</evidence>
<feature type="transmembrane region" description="Helical" evidence="8">
    <location>
        <begin position="166"/>
        <end position="188"/>
    </location>
</feature>
<gene>
    <name evidence="9" type="ordered locus">MROS_1903</name>
</gene>
<evidence type="ECO:0000313" key="9">
    <source>
        <dbReference type="EMBL" id="AFN75135.1"/>
    </source>
</evidence>
<evidence type="ECO:0000256" key="7">
    <source>
        <dbReference type="ARBA" id="ARBA00023136"/>
    </source>
</evidence>
<feature type="transmembrane region" description="Helical" evidence="8">
    <location>
        <begin position="228"/>
        <end position="249"/>
    </location>
</feature>
<comment type="similarity">
    <text evidence="2 8">Belongs to the 4-toluene sulfonate uptake permease (TSUP) (TC 2.A.102) family.</text>
</comment>
<keyword evidence="5 8" id="KW-0812">Transmembrane</keyword>
<dbReference type="AlphaFoldDB" id="I6Z7J8"/>
<dbReference type="OrthoDB" id="9777163at2"/>
<evidence type="ECO:0000256" key="3">
    <source>
        <dbReference type="ARBA" id="ARBA00022448"/>
    </source>
</evidence>
<keyword evidence="4 8" id="KW-1003">Cell membrane</keyword>
<dbReference type="PANTHER" id="PTHR30269:SF37">
    <property type="entry name" value="MEMBRANE TRANSPORTER PROTEIN"/>
    <property type="match status" value="1"/>
</dbReference>
<dbReference type="Proteomes" id="UP000009011">
    <property type="component" value="Chromosome"/>
</dbReference>
<dbReference type="GO" id="GO:0005886">
    <property type="term" value="C:plasma membrane"/>
    <property type="evidence" value="ECO:0007669"/>
    <property type="project" value="UniProtKB-SubCell"/>
</dbReference>
<dbReference type="HOGENOM" id="CLU_045498_5_2_10"/>
<dbReference type="Pfam" id="PF01925">
    <property type="entry name" value="TauE"/>
    <property type="match status" value="1"/>
</dbReference>
<keyword evidence="10" id="KW-1185">Reference proteome</keyword>
<keyword evidence="3" id="KW-0813">Transport</keyword>
<dbReference type="EMBL" id="CP003557">
    <property type="protein sequence ID" value="AFN75135.1"/>
    <property type="molecule type" value="Genomic_DNA"/>
</dbReference>
<evidence type="ECO:0000256" key="4">
    <source>
        <dbReference type="ARBA" id="ARBA00022475"/>
    </source>
</evidence>
<feature type="transmembrane region" description="Helical" evidence="8">
    <location>
        <begin position="86"/>
        <end position="115"/>
    </location>
</feature>
<feature type="transmembrane region" description="Helical" evidence="8">
    <location>
        <begin position="44"/>
        <end position="65"/>
    </location>
</feature>
<dbReference type="PANTHER" id="PTHR30269">
    <property type="entry name" value="TRANSMEMBRANE PROTEIN YFCA"/>
    <property type="match status" value="1"/>
</dbReference>